<evidence type="ECO:0000313" key="2">
    <source>
        <dbReference type="Proteomes" id="UP000265631"/>
    </source>
</evidence>
<proteinExistence type="predicted"/>
<organism evidence="1 2">
    <name type="scientific">Fusarium flagelliforme</name>
    <dbReference type="NCBI Taxonomy" id="2675880"/>
    <lineage>
        <taxon>Eukaryota</taxon>
        <taxon>Fungi</taxon>
        <taxon>Dikarya</taxon>
        <taxon>Ascomycota</taxon>
        <taxon>Pezizomycotina</taxon>
        <taxon>Sordariomycetes</taxon>
        <taxon>Hypocreomycetidae</taxon>
        <taxon>Hypocreales</taxon>
        <taxon>Nectriaceae</taxon>
        <taxon>Fusarium</taxon>
        <taxon>Fusarium incarnatum-equiseti species complex</taxon>
    </lineage>
</organism>
<dbReference type="EMBL" id="PXXK01000027">
    <property type="protein sequence ID" value="RFN54437.1"/>
    <property type="molecule type" value="Genomic_DNA"/>
</dbReference>
<reference evidence="1 2" key="1">
    <citation type="journal article" date="2018" name="PLoS Pathog.">
        <title>Evolution of structural diversity of trichothecenes, a family of toxins produced by plant pathogenic and entomopathogenic fungi.</title>
        <authorList>
            <person name="Proctor R.H."/>
            <person name="McCormick S.P."/>
            <person name="Kim H.S."/>
            <person name="Cardoza R.E."/>
            <person name="Stanley A.M."/>
            <person name="Lindo L."/>
            <person name="Kelly A."/>
            <person name="Brown D.W."/>
            <person name="Lee T."/>
            <person name="Vaughan M.M."/>
            <person name="Alexander N.J."/>
            <person name="Busman M."/>
            <person name="Gutierrez S."/>
        </authorList>
    </citation>
    <scope>NUCLEOTIDE SEQUENCE [LARGE SCALE GENOMIC DNA]</scope>
    <source>
        <strain evidence="1 2">NRRL 13405</strain>
    </source>
</reference>
<gene>
    <name evidence="1" type="ORF">FIE12Z_1225</name>
</gene>
<accession>A0A395N3G8</accession>
<comment type="caution">
    <text evidence="1">The sequence shown here is derived from an EMBL/GenBank/DDBJ whole genome shotgun (WGS) entry which is preliminary data.</text>
</comment>
<dbReference type="OrthoDB" id="5031335at2759"/>
<dbReference type="AlphaFoldDB" id="A0A395N3G8"/>
<keyword evidence="2" id="KW-1185">Reference proteome</keyword>
<dbReference type="Proteomes" id="UP000265631">
    <property type="component" value="Unassembled WGS sequence"/>
</dbReference>
<protein>
    <submittedName>
        <fullName evidence="1">Uncharacterized protein</fullName>
    </submittedName>
</protein>
<name>A0A395N3G8_9HYPO</name>
<evidence type="ECO:0000313" key="1">
    <source>
        <dbReference type="EMBL" id="RFN54437.1"/>
    </source>
</evidence>
<sequence>MDPKYKLSILEEWPNDFQDLTIYDNLDGTFELAGLSSNSLSYWKSPPNDPKVVAVGRYRQDTLYISKHPDALYLWAYNEKSGQIDSVNLNNNKAYQIALPENFVLNHVTYYCSARLDKTICVVQGTVSGWSKLYYNELGSEGNFMETWGNWDIHSVGKPVVVEADSTLWIYVTYSYQTDWQNLRYRWCWTAALDWGQWHQMDHVGTDWHINSIAGVNGRRTGAGHGVVVTNAEGAHLIRADKGHDDWPVITGKTIEDSFYRSPSTKAGGTTCGNVNGFVHLKNGQLSLIHSSIKEDSLYSDSLEEDVVAFSVSQLSEDDDKSTGFPIVFCRGSATYLARIVSNVE</sequence>